<sequence>MSLTAAAVPAPAQPYVGEAFRGPWPNDGARLTYRREAIAALAPAYAAPSRFWLALAAWVCGAIGGTLLGTGVGAMATGTFGTVVGIVMLLVGLALGVLGAVLGVGVIRTGTVLSRALQGWLAIGREDRFLGLGQLLGGTGIARVVLGALLLLGGIGSVLQGVSALGGPQGVGTALPLLLGSVASWVTGVTVALGVIRIQRGFSGTTPAAVATAAAPGPGPDPDHGAWTGPATSPSADDIARWPTGAPIAKVAGAGEGATPSTAADAAAPGAPHGIVTAVPGFAPPAVPGAAPAPAPAPVPPAEPAVPVPPAEPPATRPDEVEDSTLLRQDVEATRLSSPAEPPQVRVSLSDGTALEAGRTLVGRSPGAREGEDVDAFVAVADRSVSKTHLLVEIADGVVTVTDRASTNGTVLETPGGTRPCAPWIPEVVPIGARVRFGALVLVVEDAARLASQ</sequence>
<dbReference type="Proteomes" id="UP000007962">
    <property type="component" value="Chromosome"/>
</dbReference>
<feature type="region of interest" description="Disordered" evidence="2">
    <location>
        <begin position="333"/>
        <end position="352"/>
    </location>
</feature>
<feature type="compositionally biased region" description="Pro residues" evidence="2">
    <location>
        <begin position="289"/>
        <end position="316"/>
    </location>
</feature>
<keyword evidence="3" id="KW-1133">Transmembrane helix</keyword>
<dbReference type="Pfam" id="PF00498">
    <property type="entry name" value="FHA"/>
    <property type="match status" value="1"/>
</dbReference>
<keyword evidence="1" id="KW-0597">Phosphoprotein</keyword>
<reference evidence="5 6" key="1">
    <citation type="journal article" date="2009" name="Stand. Genomic Sci.">
        <title>Complete genome sequence of Beutenbergia cavernae type strain (HKI 0122).</title>
        <authorList>
            <person name="Land M."/>
            <person name="Pukall R."/>
            <person name="Abt B."/>
            <person name="Goker M."/>
            <person name="Rohde M."/>
            <person name="Glavina Del Rio T."/>
            <person name="Tice H."/>
            <person name="Copeland A."/>
            <person name="Cheng J.F."/>
            <person name="Lucas S."/>
            <person name="Chen F."/>
            <person name="Nolan M."/>
            <person name="Bruce D."/>
            <person name="Goodwin L."/>
            <person name="Pitluck S."/>
            <person name="Ivanova N."/>
            <person name="Mavromatis K."/>
            <person name="Ovchinnikova G."/>
            <person name="Pati A."/>
            <person name="Chen A."/>
            <person name="Palaniappan K."/>
            <person name="Hauser L."/>
            <person name="Chang Y.J."/>
            <person name="Jefferies C.C."/>
            <person name="Saunders E."/>
            <person name="Brettin T."/>
            <person name="Detter J.C."/>
            <person name="Han C."/>
            <person name="Chain P."/>
            <person name="Bristow J."/>
            <person name="Eisen J.A."/>
            <person name="Markowitz V."/>
            <person name="Hugenholtz P."/>
            <person name="Kyrpides N.C."/>
            <person name="Klenk H.P."/>
            <person name="Lapidus A."/>
        </authorList>
    </citation>
    <scope>NUCLEOTIDE SEQUENCE [LARGE SCALE GENOMIC DNA]</scope>
    <source>
        <strain evidence="6">ATCC BAA-8 / DSM 12333 / NBRC 16432</strain>
    </source>
</reference>
<feature type="transmembrane region" description="Helical" evidence="3">
    <location>
        <begin position="51"/>
        <end position="76"/>
    </location>
</feature>
<accession>C5C4P1</accession>
<evidence type="ECO:0000313" key="6">
    <source>
        <dbReference type="Proteomes" id="UP000007962"/>
    </source>
</evidence>
<organism evidence="5 6">
    <name type="scientific">Beutenbergia cavernae (strain ATCC BAA-8 / DSM 12333 / CCUG 43141 / JCM 11478 / NBRC 16432 / NCIMB 13614 / HKI 0122)</name>
    <dbReference type="NCBI Taxonomy" id="471853"/>
    <lineage>
        <taxon>Bacteria</taxon>
        <taxon>Bacillati</taxon>
        <taxon>Actinomycetota</taxon>
        <taxon>Actinomycetes</taxon>
        <taxon>Micrococcales</taxon>
        <taxon>Beutenbergiaceae</taxon>
        <taxon>Beutenbergia</taxon>
    </lineage>
</organism>
<dbReference type="RefSeq" id="WP_015882259.1">
    <property type="nucleotide sequence ID" value="NC_012669.1"/>
</dbReference>
<dbReference type="AlphaFoldDB" id="C5C4P1"/>
<evidence type="ECO:0000256" key="3">
    <source>
        <dbReference type="SAM" id="Phobius"/>
    </source>
</evidence>
<keyword evidence="3" id="KW-0472">Membrane</keyword>
<feature type="transmembrane region" description="Helical" evidence="3">
    <location>
        <begin position="82"/>
        <end position="108"/>
    </location>
</feature>
<dbReference type="OrthoDB" id="3254248at2"/>
<feature type="transmembrane region" description="Helical" evidence="3">
    <location>
        <begin position="175"/>
        <end position="196"/>
    </location>
</feature>
<dbReference type="STRING" id="471853.Bcav_1763"/>
<gene>
    <name evidence="5" type="ordered locus">Bcav_1763</name>
</gene>
<evidence type="ECO:0000313" key="5">
    <source>
        <dbReference type="EMBL" id="ACQ80019.1"/>
    </source>
</evidence>
<evidence type="ECO:0000259" key="4">
    <source>
        <dbReference type="PROSITE" id="PS50006"/>
    </source>
</evidence>
<dbReference type="CDD" id="cd00060">
    <property type="entry name" value="FHA"/>
    <property type="match status" value="1"/>
</dbReference>
<dbReference type="InterPro" id="IPR000253">
    <property type="entry name" value="FHA_dom"/>
</dbReference>
<dbReference type="PROSITE" id="PS50006">
    <property type="entry name" value="FHA_DOMAIN"/>
    <property type="match status" value="1"/>
</dbReference>
<dbReference type="EMBL" id="CP001618">
    <property type="protein sequence ID" value="ACQ80019.1"/>
    <property type="molecule type" value="Genomic_DNA"/>
</dbReference>
<evidence type="ECO:0000256" key="2">
    <source>
        <dbReference type="SAM" id="MobiDB-lite"/>
    </source>
</evidence>
<name>C5C4P1_BEUC1</name>
<feature type="transmembrane region" description="Helical" evidence="3">
    <location>
        <begin position="129"/>
        <end position="155"/>
    </location>
</feature>
<protein>
    <submittedName>
        <fullName evidence="5">FHA domain containing protein</fullName>
    </submittedName>
</protein>
<proteinExistence type="predicted"/>
<evidence type="ECO:0000256" key="1">
    <source>
        <dbReference type="ARBA" id="ARBA00022553"/>
    </source>
</evidence>
<dbReference type="Gene3D" id="2.60.200.20">
    <property type="match status" value="1"/>
</dbReference>
<keyword evidence="6" id="KW-1185">Reference proteome</keyword>
<dbReference type="SUPFAM" id="SSF49879">
    <property type="entry name" value="SMAD/FHA domain"/>
    <property type="match status" value="1"/>
</dbReference>
<dbReference type="HOGENOM" id="CLU_603653_0_0_11"/>
<dbReference type="eggNOG" id="COG1716">
    <property type="taxonomic scope" value="Bacteria"/>
</dbReference>
<feature type="domain" description="FHA" evidence="4">
    <location>
        <begin position="360"/>
        <end position="413"/>
    </location>
</feature>
<dbReference type="KEGG" id="bcv:Bcav_1763"/>
<dbReference type="InterPro" id="IPR008984">
    <property type="entry name" value="SMAD_FHA_dom_sf"/>
</dbReference>
<keyword evidence="3" id="KW-0812">Transmembrane</keyword>
<feature type="region of interest" description="Disordered" evidence="2">
    <location>
        <begin position="210"/>
        <end position="241"/>
    </location>
</feature>
<feature type="region of interest" description="Disordered" evidence="2">
    <location>
        <begin position="289"/>
        <end position="322"/>
    </location>
</feature>